<name>A0A0U3E546_9BURK</name>
<dbReference type="Proteomes" id="UP000060699">
    <property type="component" value="Chromosome"/>
</dbReference>
<keyword evidence="2" id="KW-1185">Reference proteome</keyword>
<gene>
    <name evidence="1" type="ORF">RD2015_3938</name>
</gene>
<dbReference type="STRING" id="76731.RD2015_3938"/>
<organism evidence="1 2">
    <name type="scientific">Roseateles depolymerans</name>
    <dbReference type="NCBI Taxonomy" id="76731"/>
    <lineage>
        <taxon>Bacteria</taxon>
        <taxon>Pseudomonadati</taxon>
        <taxon>Pseudomonadota</taxon>
        <taxon>Betaproteobacteria</taxon>
        <taxon>Burkholderiales</taxon>
        <taxon>Sphaerotilaceae</taxon>
        <taxon>Roseateles</taxon>
    </lineage>
</organism>
<accession>A0A0U3E546</accession>
<proteinExistence type="predicted"/>
<evidence type="ECO:0000313" key="2">
    <source>
        <dbReference type="Proteomes" id="UP000060699"/>
    </source>
</evidence>
<sequence length="165" mass="17748" precursor="true">MPYCWQSKPSFIMLKFDLYLRSVIVTAALAATSLPAVASCRVATAPEGWAASSMRWDGDCTGDAANGLGVLKEQDGATVKRMFFGRVVKGELALGVLDEPGQGFGAGEFRGGKLIGTEDRSLIIKSFEEAAKAATAAADRFERAGNKASAKFYRDKAKQLREQME</sequence>
<protein>
    <submittedName>
        <fullName evidence="1">Uncharacterized protein</fullName>
    </submittedName>
</protein>
<reference evidence="1 2" key="1">
    <citation type="submission" date="2015-12" db="EMBL/GenBank/DDBJ databases">
        <title>Complete genome of Roseateles depolymerans KCTC 42856.</title>
        <authorList>
            <person name="Kim K.M."/>
        </authorList>
    </citation>
    <scope>NUCLEOTIDE SEQUENCE [LARGE SCALE GENOMIC DNA]</scope>
    <source>
        <strain evidence="1 2">KCTC 42856</strain>
    </source>
</reference>
<dbReference type="KEGG" id="rdp:RD2015_3938"/>
<dbReference type="EMBL" id="CP013729">
    <property type="protein sequence ID" value="ALV08389.1"/>
    <property type="molecule type" value="Genomic_DNA"/>
</dbReference>
<dbReference type="AlphaFoldDB" id="A0A0U3E546"/>
<evidence type="ECO:0000313" key="1">
    <source>
        <dbReference type="EMBL" id="ALV08389.1"/>
    </source>
</evidence>